<feature type="signal peptide" evidence="1">
    <location>
        <begin position="1"/>
        <end position="27"/>
    </location>
</feature>
<accession>A0A7W7T1I4</accession>
<dbReference type="EMBL" id="JACHJS010000001">
    <property type="protein sequence ID" value="MBB4964838.1"/>
    <property type="molecule type" value="Genomic_DNA"/>
</dbReference>
<evidence type="ECO:0000313" key="3">
    <source>
        <dbReference type="Proteomes" id="UP000542674"/>
    </source>
</evidence>
<gene>
    <name evidence="2" type="ORF">F4559_002197</name>
</gene>
<dbReference type="AlphaFoldDB" id="A0A7W7T1I4"/>
<dbReference type="RefSeq" id="WP_184668098.1">
    <property type="nucleotide sequence ID" value="NZ_BAABAI010000015.1"/>
</dbReference>
<feature type="chain" id="PRO_5031184420" evidence="1">
    <location>
        <begin position="28"/>
        <end position="242"/>
    </location>
</feature>
<name>A0A7W7T1I4_9PSEU</name>
<keyword evidence="1" id="KW-0732">Signal</keyword>
<proteinExistence type="predicted"/>
<organism evidence="2 3">
    <name type="scientific">Saccharothrix violaceirubra</name>
    <dbReference type="NCBI Taxonomy" id="413306"/>
    <lineage>
        <taxon>Bacteria</taxon>
        <taxon>Bacillati</taxon>
        <taxon>Actinomycetota</taxon>
        <taxon>Actinomycetes</taxon>
        <taxon>Pseudonocardiales</taxon>
        <taxon>Pseudonocardiaceae</taxon>
        <taxon>Saccharothrix</taxon>
    </lineage>
</organism>
<dbReference type="Proteomes" id="UP000542674">
    <property type="component" value="Unassembled WGS sequence"/>
</dbReference>
<evidence type="ECO:0000256" key="1">
    <source>
        <dbReference type="SAM" id="SignalP"/>
    </source>
</evidence>
<keyword evidence="3" id="KW-1185">Reference proteome</keyword>
<protein>
    <submittedName>
        <fullName evidence="2">Uncharacterized protein</fullName>
    </submittedName>
</protein>
<comment type="caution">
    <text evidence="2">The sequence shown here is derived from an EMBL/GenBank/DDBJ whole genome shotgun (WGS) entry which is preliminary data.</text>
</comment>
<reference evidence="2 3" key="1">
    <citation type="submission" date="2020-08" db="EMBL/GenBank/DDBJ databases">
        <title>Sequencing the genomes of 1000 actinobacteria strains.</title>
        <authorList>
            <person name="Klenk H.-P."/>
        </authorList>
    </citation>
    <scope>NUCLEOTIDE SEQUENCE [LARGE SCALE GENOMIC DNA]</scope>
    <source>
        <strain evidence="2 3">DSM 45084</strain>
    </source>
</reference>
<sequence>MNKFARCLAVAVAGGVITLAGAGLAQAETSTTAANQDRVAAQVNRLDELSSLALTGVYIGDYDAANTAVGDLRLALDELEPNYADAVKADSLGAELQRILPALPGLPSLPSLPGVGSGVPDLGSLTNVLQGLLSTVSNLVSSLLGGLPLSNLPILGSLLGGVTGGGNPLSAVTGLLGGLTGGGSPLSAVTGLLGGLTGGGGSPLSGLLGAAGGLGGLTSLLGGGGLGNLTGILGGLTGGLGG</sequence>
<evidence type="ECO:0000313" key="2">
    <source>
        <dbReference type="EMBL" id="MBB4964838.1"/>
    </source>
</evidence>